<name>A0ABU1IAW0_9BURK</name>
<reference evidence="1 2" key="1">
    <citation type="submission" date="2023-08" db="EMBL/GenBank/DDBJ databases">
        <title>Functional and genomic diversity of the sorghum phyllosphere microbiome.</title>
        <authorList>
            <person name="Shade A."/>
        </authorList>
    </citation>
    <scope>NUCLEOTIDE SEQUENCE [LARGE SCALE GENOMIC DNA]</scope>
    <source>
        <strain evidence="1 2">SORGH_AS_0335</strain>
    </source>
</reference>
<dbReference type="RefSeq" id="WP_309828473.1">
    <property type="nucleotide sequence ID" value="NZ_JAVIZX010000001.1"/>
</dbReference>
<sequence length="61" mass="6969">MFSFDHHLEEAAARQMGQPVLALPQRQMSDQLMPYKGDVPFYEPDECQFADPWVGEVQAQG</sequence>
<evidence type="ECO:0000313" key="1">
    <source>
        <dbReference type="EMBL" id="MDR6214350.1"/>
    </source>
</evidence>
<gene>
    <name evidence="1" type="ORF">QE399_002039</name>
</gene>
<evidence type="ECO:0000313" key="2">
    <source>
        <dbReference type="Proteomes" id="UP001267710"/>
    </source>
</evidence>
<organism evidence="1 2">
    <name type="scientific">Paracidovorax wautersii</name>
    <dbReference type="NCBI Taxonomy" id="1177982"/>
    <lineage>
        <taxon>Bacteria</taxon>
        <taxon>Pseudomonadati</taxon>
        <taxon>Pseudomonadota</taxon>
        <taxon>Betaproteobacteria</taxon>
        <taxon>Burkholderiales</taxon>
        <taxon>Comamonadaceae</taxon>
        <taxon>Paracidovorax</taxon>
    </lineage>
</organism>
<proteinExistence type="predicted"/>
<dbReference type="EMBL" id="JAVIZX010000001">
    <property type="protein sequence ID" value="MDR6214350.1"/>
    <property type="molecule type" value="Genomic_DNA"/>
</dbReference>
<protein>
    <submittedName>
        <fullName evidence="1">Uncharacterized protein</fullName>
    </submittedName>
</protein>
<keyword evidence="2" id="KW-1185">Reference proteome</keyword>
<dbReference type="Proteomes" id="UP001267710">
    <property type="component" value="Unassembled WGS sequence"/>
</dbReference>
<accession>A0ABU1IAW0</accession>
<comment type="caution">
    <text evidence="1">The sequence shown here is derived from an EMBL/GenBank/DDBJ whole genome shotgun (WGS) entry which is preliminary data.</text>
</comment>